<keyword evidence="1" id="KW-0812">Transmembrane</keyword>
<feature type="transmembrane region" description="Helical" evidence="1">
    <location>
        <begin position="61"/>
        <end position="83"/>
    </location>
</feature>
<feature type="transmembrane region" description="Helical" evidence="1">
    <location>
        <begin position="20"/>
        <end position="40"/>
    </location>
</feature>
<feature type="transmembrane region" description="Helical" evidence="1">
    <location>
        <begin position="95"/>
        <end position="112"/>
    </location>
</feature>
<protein>
    <submittedName>
        <fullName evidence="2">Uncharacterized protein</fullName>
    </submittedName>
</protein>
<keyword evidence="3" id="KW-1185">Reference proteome</keyword>
<comment type="caution">
    <text evidence="2">The sequence shown here is derived from an EMBL/GenBank/DDBJ whole genome shotgun (WGS) entry which is preliminary data.</text>
</comment>
<feature type="transmembrane region" description="Helical" evidence="1">
    <location>
        <begin position="179"/>
        <end position="203"/>
    </location>
</feature>
<organism evidence="2 3">
    <name type="scientific">Diacronema lutheri</name>
    <name type="common">Unicellular marine alga</name>
    <name type="synonym">Monochrysis lutheri</name>
    <dbReference type="NCBI Taxonomy" id="2081491"/>
    <lineage>
        <taxon>Eukaryota</taxon>
        <taxon>Haptista</taxon>
        <taxon>Haptophyta</taxon>
        <taxon>Pavlovophyceae</taxon>
        <taxon>Pavlovales</taxon>
        <taxon>Pavlovaceae</taxon>
        <taxon>Diacronema</taxon>
    </lineage>
</organism>
<proteinExistence type="predicted"/>
<feature type="transmembrane region" description="Helical" evidence="1">
    <location>
        <begin position="152"/>
        <end position="172"/>
    </location>
</feature>
<dbReference type="AlphaFoldDB" id="A0A8J5XIT6"/>
<feature type="transmembrane region" description="Helical" evidence="1">
    <location>
        <begin position="328"/>
        <end position="350"/>
    </location>
</feature>
<evidence type="ECO:0000313" key="2">
    <source>
        <dbReference type="EMBL" id="KAG8465027.1"/>
    </source>
</evidence>
<evidence type="ECO:0000313" key="3">
    <source>
        <dbReference type="Proteomes" id="UP000751190"/>
    </source>
</evidence>
<feature type="transmembrane region" description="Helical" evidence="1">
    <location>
        <begin position="215"/>
        <end position="234"/>
    </location>
</feature>
<dbReference type="Proteomes" id="UP000751190">
    <property type="component" value="Unassembled WGS sequence"/>
</dbReference>
<gene>
    <name evidence="2" type="ORF">KFE25_012390</name>
</gene>
<sequence>MSAAFSDLKPPPPRPMPWPALAAFFVVGACLVAGMAIATLPDYRAGQPHINMHVGYGPLSLPAVLSLWLAMAWCALTAVVAWIARMGELHVGTKALHVAHFCTGLFFALIIVDAASSSRAFSDTAATIVIALHILTELGLAARVLLPKPEVGSANAVIVVVVMFATFVSFACRQRTLAFFAWYGSTVNIPADVIALVACVAMFQRSRNGWVRLLALDWGVHALLVYALVGVIAFRARETDNNSGIVVLLMMVQNLGHAALVSKVVMFSEHPDELLDRELTRIGYYPPSYPWEEVDADRGLLGDGAAAAGGTMKAAGPLEEKTMTKTMIAVWFHVILVAFVGFCLVLPWALGKFTLAMLVE</sequence>
<evidence type="ECO:0000256" key="1">
    <source>
        <dbReference type="SAM" id="Phobius"/>
    </source>
</evidence>
<accession>A0A8J5XIT6</accession>
<name>A0A8J5XIT6_DIALT</name>
<keyword evidence="1" id="KW-1133">Transmembrane helix</keyword>
<keyword evidence="1" id="KW-0472">Membrane</keyword>
<dbReference type="EMBL" id="JAGTXO010000011">
    <property type="protein sequence ID" value="KAG8465027.1"/>
    <property type="molecule type" value="Genomic_DNA"/>
</dbReference>
<feature type="transmembrane region" description="Helical" evidence="1">
    <location>
        <begin position="246"/>
        <end position="267"/>
    </location>
</feature>
<feature type="transmembrane region" description="Helical" evidence="1">
    <location>
        <begin position="124"/>
        <end position="146"/>
    </location>
</feature>
<reference evidence="2" key="1">
    <citation type="submission" date="2021-05" db="EMBL/GenBank/DDBJ databases">
        <title>The genome of the haptophyte Pavlova lutheri (Diacronema luteri, Pavlovales) - a model for lipid biosynthesis in eukaryotic algae.</title>
        <authorList>
            <person name="Hulatt C.J."/>
            <person name="Posewitz M.C."/>
        </authorList>
    </citation>
    <scope>NUCLEOTIDE SEQUENCE</scope>
    <source>
        <strain evidence="2">NIVA-4/92</strain>
    </source>
</reference>